<evidence type="ECO:0000256" key="6">
    <source>
        <dbReference type="ARBA" id="ARBA00023186"/>
    </source>
</evidence>
<keyword evidence="4 9" id="KW-1133">Transmembrane helix</keyword>
<dbReference type="Gene3D" id="1.25.40.10">
    <property type="entry name" value="Tetratricopeptide repeat domain"/>
    <property type="match status" value="1"/>
</dbReference>
<dbReference type="RefSeq" id="WP_077315541.1">
    <property type="nucleotide sequence ID" value="NZ_AP024887.1"/>
</dbReference>
<evidence type="ECO:0000256" key="1">
    <source>
        <dbReference type="ARBA" id="ARBA00004401"/>
    </source>
</evidence>
<dbReference type="OrthoDB" id="9789675at2"/>
<dbReference type="Pfam" id="PF09976">
    <property type="entry name" value="TPR_21"/>
    <property type="match status" value="1"/>
</dbReference>
<evidence type="ECO:0000259" key="10">
    <source>
        <dbReference type="Pfam" id="PF09976"/>
    </source>
</evidence>
<feature type="transmembrane region" description="Helical" evidence="9">
    <location>
        <begin position="24"/>
        <end position="42"/>
    </location>
</feature>
<dbReference type="AlphaFoldDB" id="A0A1R4B894"/>
<gene>
    <name evidence="11" type="ORF">VPAL9027_03172</name>
</gene>
<dbReference type="InterPro" id="IPR018704">
    <property type="entry name" value="SecYEG/CpoB_TPR"/>
</dbReference>
<dbReference type="EMBL" id="FUFT01000010">
    <property type="protein sequence ID" value="SJL85148.1"/>
    <property type="molecule type" value="Genomic_DNA"/>
</dbReference>
<evidence type="ECO:0000256" key="8">
    <source>
        <dbReference type="ARBA" id="ARBA00024235"/>
    </source>
</evidence>
<comment type="subcellular location">
    <subcellularLocation>
        <location evidence="1">Cell membrane</location>
        <topology evidence="1">Single-pass type II membrane protein</topology>
    </subcellularLocation>
</comment>
<dbReference type="GO" id="GO:0044877">
    <property type="term" value="F:protein-containing complex binding"/>
    <property type="evidence" value="ECO:0007669"/>
    <property type="project" value="InterPro"/>
</dbReference>
<comment type="similarity">
    <text evidence="7">Belongs to the YfgM family.</text>
</comment>
<proteinExistence type="inferred from homology"/>
<evidence type="ECO:0000256" key="4">
    <source>
        <dbReference type="ARBA" id="ARBA00022989"/>
    </source>
</evidence>
<dbReference type="PANTHER" id="PTHR38035:SF1">
    <property type="entry name" value="ANCILLARY SECYEG TRANSLOCON SUBUNIT"/>
    <property type="match status" value="1"/>
</dbReference>
<evidence type="ECO:0000256" key="2">
    <source>
        <dbReference type="ARBA" id="ARBA00022475"/>
    </source>
</evidence>
<sequence>MELYDTEEQTVEAIKDWWKENGKAVIVGAVIGLGGLLGWNYYQGAQTDKQEDASANYTQTMQALSTDSDKAQSQVQDYIDAHKDTSYAVLASMQLAKVQVEAGELKKAATQLKWAQSHTDDDALAPVIALRLARVESELKQYDDALTTLKGVKTKGWEGRVDELRGDVLLAKGDKSGAYSAYSQAQQAKDVSQTLQMKLDDLAK</sequence>
<dbReference type="GO" id="GO:0005886">
    <property type="term" value="C:plasma membrane"/>
    <property type="evidence" value="ECO:0007669"/>
    <property type="project" value="UniProtKB-SubCell"/>
</dbReference>
<accession>A0A1R4B894</accession>
<keyword evidence="6" id="KW-0143">Chaperone</keyword>
<evidence type="ECO:0000313" key="12">
    <source>
        <dbReference type="Proteomes" id="UP000189475"/>
    </source>
</evidence>
<name>A0A1R4B894_9VIBR</name>
<evidence type="ECO:0000256" key="7">
    <source>
        <dbReference type="ARBA" id="ARBA00024197"/>
    </source>
</evidence>
<protein>
    <recommendedName>
        <fullName evidence="8">Ancillary SecYEG translocon subunit</fullName>
    </recommendedName>
</protein>
<organism evidence="11 12">
    <name type="scientific">Vibrio palustris</name>
    <dbReference type="NCBI Taxonomy" id="1918946"/>
    <lineage>
        <taxon>Bacteria</taxon>
        <taxon>Pseudomonadati</taxon>
        <taxon>Pseudomonadota</taxon>
        <taxon>Gammaproteobacteria</taxon>
        <taxon>Vibrionales</taxon>
        <taxon>Vibrionaceae</taxon>
        <taxon>Vibrio</taxon>
    </lineage>
</organism>
<dbReference type="Proteomes" id="UP000189475">
    <property type="component" value="Unassembled WGS sequence"/>
</dbReference>
<dbReference type="SUPFAM" id="SSF48452">
    <property type="entry name" value="TPR-like"/>
    <property type="match status" value="1"/>
</dbReference>
<keyword evidence="2" id="KW-1003">Cell membrane</keyword>
<dbReference type="InterPro" id="IPR026039">
    <property type="entry name" value="YfgM"/>
</dbReference>
<feature type="domain" description="Ancillary SecYEG translocon subunit/Cell division coordinator CpoB TPR" evidence="10">
    <location>
        <begin position="15"/>
        <end position="204"/>
    </location>
</feature>
<dbReference type="PIRSF" id="PIRSF006170">
    <property type="entry name" value="YfgM"/>
    <property type="match status" value="1"/>
</dbReference>
<keyword evidence="5 9" id="KW-0472">Membrane</keyword>
<keyword evidence="12" id="KW-1185">Reference proteome</keyword>
<keyword evidence="3 9" id="KW-0812">Transmembrane</keyword>
<evidence type="ECO:0000256" key="3">
    <source>
        <dbReference type="ARBA" id="ARBA00022692"/>
    </source>
</evidence>
<reference evidence="11 12" key="1">
    <citation type="submission" date="2017-02" db="EMBL/GenBank/DDBJ databases">
        <authorList>
            <person name="Peterson S.W."/>
        </authorList>
    </citation>
    <scope>NUCLEOTIDE SEQUENCE [LARGE SCALE GENOMIC DNA]</scope>
    <source>
        <strain evidence="11 12">CECT 9027</strain>
    </source>
</reference>
<evidence type="ECO:0000256" key="9">
    <source>
        <dbReference type="SAM" id="Phobius"/>
    </source>
</evidence>
<evidence type="ECO:0000313" key="11">
    <source>
        <dbReference type="EMBL" id="SJL85148.1"/>
    </source>
</evidence>
<dbReference type="STRING" id="1918946.VPAL9027_03172"/>
<dbReference type="InterPro" id="IPR011990">
    <property type="entry name" value="TPR-like_helical_dom_sf"/>
</dbReference>
<dbReference type="PANTHER" id="PTHR38035">
    <property type="entry name" value="UPF0070 PROTEIN YFGM"/>
    <property type="match status" value="1"/>
</dbReference>
<evidence type="ECO:0000256" key="5">
    <source>
        <dbReference type="ARBA" id="ARBA00023136"/>
    </source>
</evidence>